<name>A0ABT1XBG4_9PROT</name>
<organism evidence="2 3">
    <name type="scientific">Roseomonas populi</name>
    <dbReference type="NCBI Taxonomy" id="3121582"/>
    <lineage>
        <taxon>Bacteria</taxon>
        <taxon>Pseudomonadati</taxon>
        <taxon>Pseudomonadota</taxon>
        <taxon>Alphaproteobacteria</taxon>
        <taxon>Acetobacterales</taxon>
        <taxon>Roseomonadaceae</taxon>
        <taxon>Roseomonas</taxon>
    </lineage>
</organism>
<sequence>MDDPELPLFVYVTAADAAEARRIGRALVDERLAACVNILPGHASIYRWEGAIEEAEEGAFIAKTTRSRFEALRARVRALHSYTTPCIVALPISEGDADYLSWLKGEVS</sequence>
<gene>
    <name evidence="2" type="ORF">NRP21_25825</name>
</gene>
<keyword evidence="3" id="KW-1185">Reference proteome</keyword>
<accession>A0ABT1XBG4</accession>
<dbReference type="InterPro" id="IPR004323">
    <property type="entry name" value="Ion_tolerance_CutA"/>
</dbReference>
<protein>
    <submittedName>
        <fullName evidence="2">Divalent-cation tolerance protein CutA</fullName>
    </submittedName>
</protein>
<dbReference type="PANTHER" id="PTHR23419">
    <property type="entry name" value="DIVALENT CATION TOLERANCE CUTA-RELATED"/>
    <property type="match status" value="1"/>
</dbReference>
<dbReference type="InterPro" id="IPR011322">
    <property type="entry name" value="N-reg_PII-like_a/b"/>
</dbReference>
<reference evidence="2 3" key="1">
    <citation type="submission" date="2022-06" db="EMBL/GenBank/DDBJ databases">
        <title>Roseomonas CN29.</title>
        <authorList>
            <person name="Cheng Y."/>
            <person name="He X."/>
        </authorList>
    </citation>
    <scope>NUCLEOTIDE SEQUENCE [LARGE SCALE GENOMIC DNA]</scope>
    <source>
        <strain evidence="2 3">CN29</strain>
    </source>
</reference>
<comment type="similarity">
    <text evidence="1">Belongs to the CutA family.</text>
</comment>
<evidence type="ECO:0000313" key="3">
    <source>
        <dbReference type="Proteomes" id="UP001524642"/>
    </source>
</evidence>
<dbReference type="Gene3D" id="3.30.70.120">
    <property type="match status" value="1"/>
</dbReference>
<proteinExistence type="inferred from homology"/>
<dbReference type="EMBL" id="JANJOU010000035">
    <property type="protein sequence ID" value="MCR0985476.1"/>
    <property type="molecule type" value="Genomic_DNA"/>
</dbReference>
<dbReference type="Pfam" id="PF03091">
    <property type="entry name" value="CutA1"/>
    <property type="match status" value="1"/>
</dbReference>
<evidence type="ECO:0000256" key="1">
    <source>
        <dbReference type="ARBA" id="ARBA00010169"/>
    </source>
</evidence>
<dbReference type="Proteomes" id="UP001524642">
    <property type="component" value="Unassembled WGS sequence"/>
</dbReference>
<dbReference type="PANTHER" id="PTHR23419:SF8">
    <property type="entry name" value="FI09726P"/>
    <property type="match status" value="1"/>
</dbReference>
<dbReference type="RefSeq" id="WP_257719123.1">
    <property type="nucleotide sequence ID" value="NZ_JANJOU010000035.1"/>
</dbReference>
<comment type="caution">
    <text evidence="2">The sequence shown here is derived from an EMBL/GenBank/DDBJ whole genome shotgun (WGS) entry which is preliminary data.</text>
</comment>
<dbReference type="InterPro" id="IPR015867">
    <property type="entry name" value="N-reg_PII/ATP_PRibTrfase_C"/>
</dbReference>
<dbReference type="SUPFAM" id="SSF54913">
    <property type="entry name" value="GlnB-like"/>
    <property type="match status" value="1"/>
</dbReference>
<evidence type="ECO:0000313" key="2">
    <source>
        <dbReference type="EMBL" id="MCR0985476.1"/>
    </source>
</evidence>